<evidence type="ECO:0000256" key="13">
    <source>
        <dbReference type="RuleBase" id="RU362081"/>
    </source>
</evidence>
<dbReference type="Gene3D" id="3.40.1110.10">
    <property type="entry name" value="Calcium-transporting ATPase, cytoplasmic domain N"/>
    <property type="match status" value="1"/>
</dbReference>
<comment type="similarity">
    <text evidence="2 13">Belongs to the cation transport ATPase (P-type) (TC 3.A.3) family. Type IB subfamily.</text>
</comment>
<keyword evidence="6 13" id="KW-0547">Nucleotide-binding</keyword>
<evidence type="ECO:0000256" key="5">
    <source>
        <dbReference type="ARBA" id="ARBA00022723"/>
    </source>
</evidence>
<gene>
    <name evidence="17" type="primary">LOC109714780</name>
</gene>
<dbReference type="CDD" id="cd02079">
    <property type="entry name" value="P-type_ATPase_HM"/>
    <property type="match status" value="1"/>
</dbReference>
<evidence type="ECO:0000256" key="3">
    <source>
        <dbReference type="ARBA" id="ARBA00022539"/>
    </source>
</evidence>
<keyword evidence="16" id="KW-1185">Reference proteome</keyword>
<keyword evidence="9 13" id="KW-1133">Transmembrane helix</keyword>
<dbReference type="Proteomes" id="UP000515123">
    <property type="component" value="Linkage group 9"/>
</dbReference>
<dbReference type="Gene3D" id="3.30.70.100">
    <property type="match status" value="1"/>
</dbReference>
<dbReference type="InterPro" id="IPR006121">
    <property type="entry name" value="HMA_dom"/>
</dbReference>
<evidence type="ECO:0000259" key="15">
    <source>
        <dbReference type="PROSITE" id="PS50846"/>
    </source>
</evidence>
<dbReference type="InterPro" id="IPR027256">
    <property type="entry name" value="P-typ_ATPase_IB"/>
</dbReference>
<dbReference type="InterPro" id="IPR036163">
    <property type="entry name" value="HMA_dom_sf"/>
</dbReference>
<evidence type="ECO:0000256" key="6">
    <source>
        <dbReference type="ARBA" id="ARBA00022741"/>
    </source>
</evidence>
<evidence type="ECO:0000256" key="10">
    <source>
        <dbReference type="ARBA" id="ARBA00023136"/>
    </source>
</evidence>
<feature type="transmembrane region" description="Helical" evidence="13">
    <location>
        <begin position="652"/>
        <end position="671"/>
    </location>
</feature>
<dbReference type="Gene3D" id="3.40.50.1000">
    <property type="entry name" value="HAD superfamily/HAD-like"/>
    <property type="match status" value="1"/>
</dbReference>
<keyword evidence="3" id="KW-0104">Cadmium</keyword>
<name>A0A6P5FGJ6_ANACO</name>
<dbReference type="InterPro" id="IPR051014">
    <property type="entry name" value="Cation_Transport_ATPase_IB"/>
</dbReference>
<dbReference type="GO" id="GO:0016887">
    <property type="term" value="F:ATP hydrolysis activity"/>
    <property type="evidence" value="ECO:0007669"/>
    <property type="project" value="InterPro"/>
</dbReference>
<feature type="transmembrane region" description="Helical" evidence="13">
    <location>
        <begin position="343"/>
        <end position="366"/>
    </location>
</feature>
<evidence type="ECO:0000256" key="9">
    <source>
        <dbReference type="ARBA" id="ARBA00022989"/>
    </source>
</evidence>
<evidence type="ECO:0000256" key="11">
    <source>
        <dbReference type="ARBA" id="ARBA00047308"/>
    </source>
</evidence>
<keyword evidence="5 13" id="KW-0479">Metal-binding</keyword>
<keyword evidence="7 13" id="KW-0067">ATP-binding</keyword>
<feature type="compositionally biased region" description="Low complexity" evidence="14">
    <location>
        <begin position="755"/>
        <end position="773"/>
    </location>
</feature>
<evidence type="ECO:0000256" key="2">
    <source>
        <dbReference type="ARBA" id="ARBA00006024"/>
    </source>
</evidence>
<dbReference type="FunFam" id="3.30.70.100:FF:000022">
    <property type="entry name" value="Putative cadmium/zinc-transporting ATPase 3"/>
    <property type="match status" value="1"/>
</dbReference>
<dbReference type="SUPFAM" id="SSF55008">
    <property type="entry name" value="HMA, heavy metal-associated domain"/>
    <property type="match status" value="1"/>
</dbReference>
<dbReference type="InterPro" id="IPR008250">
    <property type="entry name" value="ATPase_P-typ_transduc_dom_A_sf"/>
</dbReference>
<comment type="catalytic activity">
    <reaction evidence="11">
        <text>Zn(2+)(in) + ATP + H2O = Zn(2+)(out) + ADP + phosphate + H(+)</text>
        <dbReference type="Rhea" id="RHEA:20621"/>
        <dbReference type="ChEBI" id="CHEBI:15377"/>
        <dbReference type="ChEBI" id="CHEBI:15378"/>
        <dbReference type="ChEBI" id="CHEBI:29105"/>
        <dbReference type="ChEBI" id="CHEBI:30616"/>
        <dbReference type="ChEBI" id="CHEBI:43474"/>
        <dbReference type="ChEBI" id="CHEBI:456216"/>
        <dbReference type="EC" id="7.2.2.12"/>
    </reaction>
</comment>
<dbReference type="InterPro" id="IPR018303">
    <property type="entry name" value="ATPase_P-typ_P_site"/>
</dbReference>
<dbReference type="GO" id="GO:0016020">
    <property type="term" value="C:membrane"/>
    <property type="evidence" value="ECO:0007669"/>
    <property type="project" value="UniProtKB-SubCell"/>
</dbReference>
<dbReference type="GO" id="GO:0046872">
    <property type="term" value="F:metal ion binding"/>
    <property type="evidence" value="ECO:0007669"/>
    <property type="project" value="UniProtKB-KW"/>
</dbReference>
<dbReference type="FunFam" id="2.70.150.10:FF:000002">
    <property type="entry name" value="Copper-transporting ATPase 1, putative"/>
    <property type="match status" value="1"/>
</dbReference>
<sequence length="773" mass="82949">MADKVEPRLPSVMQKTTFSVSGLCCASEAALVHKLLEPLQGIENVSINTVAKTVIVLHDPTQVPASHIVDALNKAKLNANIRELGKVKERKKPWPSLNIIACGMLLIIAMFSYIYQPLIWVALASIAVGIPGMLRRSIAAIRRFVLDINVLMVIATFGAIGLRDYLEGASIVFLFTFAEWLEEMSTDKARTTLESLINSAPRTAVIAETGEVVPVENIRIDTIVSVKAGEQVPVDGVIVSGESSIDESSLTGEFMPVDKQKGSNVWAGTVVLTGFINVAAKAIKDDSAVARMVKVVEDAQNQRSNIEEFIEKFAKYYTPGVLLIAGVIAIVPLALRLHEIHRWLYLSLILVVVACPCALVISTPVAKVCGLSAAAKMGLIIKGGSHLEALAKVKAMAFDKTGTLTEGAFQVVELQNVYPQEDIYHLLYWISSLENLSSHPMAKALVEYARLQGIEPSKEVKDFKIVPGEGISGNVDGRVIEIGNAKLASAKRWLTNSQFDIKEEGITVGYVGMDNRFIGYFCLGDQIREEAADAVNELQKQGIHVTVLTGDSKAAARIIQQQIGENIEVKASLSPEGKMKKIAELRERWGLTAMVGDGINDAPALATSDVGIAMGVAGSAVATETADVALMSNDLRKIPEAVKLARSSLGKVYQNVALSLIVKIIFFALAFGGVASLWAAVVADMGTSLAVIFNSMLLLRPNAKTIKTASETSSQKTSCIGAASSSSAMKDEVRLDLDVLREPLLPKKERAENEGSSSCRKGCCGGTTSEATS</sequence>
<accession>A0A6P5FGJ6</accession>
<dbReference type="SFLD" id="SFLDG00002">
    <property type="entry name" value="C1.7:_P-type_atpase_like"/>
    <property type="match status" value="1"/>
</dbReference>
<dbReference type="InterPro" id="IPR044492">
    <property type="entry name" value="P_typ_ATPase_HD_dom"/>
</dbReference>
<dbReference type="SUPFAM" id="SSF81665">
    <property type="entry name" value="Calcium ATPase, transmembrane domain M"/>
    <property type="match status" value="1"/>
</dbReference>
<dbReference type="Pfam" id="PF00403">
    <property type="entry name" value="HMA"/>
    <property type="match status" value="1"/>
</dbReference>
<evidence type="ECO:0000256" key="12">
    <source>
        <dbReference type="ARBA" id="ARBA00049338"/>
    </source>
</evidence>
<dbReference type="PANTHER" id="PTHR48085:SF5">
    <property type="entry name" value="CADMIUM_ZINC-TRANSPORTING ATPASE HMA4-RELATED"/>
    <property type="match status" value="1"/>
</dbReference>
<dbReference type="CDD" id="cd00371">
    <property type="entry name" value="HMA"/>
    <property type="match status" value="1"/>
</dbReference>
<dbReference type="GO" id="GO:0008551">
    <property type="term" value="F:P-type cadmium transporter activity"/>
    <property type="evidence" value="ECO:0007669"/>
    <property type="project" value="UniProtKB-EC"/>
</dbReference>
<dbReference type="Pfam" id="PF00122">
    <property type="entry name" value="E1-E2_ATPase"/>
    <property type="match status" value="1"/>
</dbReference>
<evidence type="ECO:0000256" key="1">
    <source>
        <dbReference type="ARBA" id="ARBA00004141"/>
    </source>
</evidence>
<evidence type="ECO:0000256" key="14">
    <source>
        <dbReference type="SAM" id="MobiDB-lite"/>
    </source>
</evidence>
<dbReference type="PROSITE" id="PS00154">
    <property type="entry name" value="ATPASE_E1_E2"/>
    <property type="match status" value="1"/>
</dbReference>
<evidence type="ECO:0000313" key="16">
    <source>
        <dbReference type="Proteomes" id="UP000515123"/>
    </source>
</evidence>
<dbReference type="SFLD" id="SFLDF00027">
    <property type="entry name" value="p-type_atpase"/>
    <property type="match status" value="1"/>
</dbReference>
<feature type="region of interest" description="Disordered" evidence="14">
    <location>
        <begin position="746"/>
        <end position="773"/>
    </location>
</feature>
<dbReference type="PRINTS" id="PR00119">
    <property type="entry name" value="CATATPASE"/>
</dbReference>
<feature type="transmembrane region" description="Helical" evidence="13">
    <location>
        <begin position="141"/>
        <end position="159"/>
    </location>
</feature>
<dbReference type="PANTHER" id="PTHR48085">
    <property type="entry name" value="CADMIUM/ZINC-TRANSPORTING ATPASE HMA2-RELATED"/>
    <property type="match status" value="1"/>
</dbReference>
<feature type="transmembrane region" description="Helical" evidence="13">
    <location>
        <begin position="316"/>
        <end position="337"/>
    </location>
</feature>
<dbReference type="AlphaFoldDB" id="A0A6P5FGJ6"/>
<reference evidence="16" key="1">
    <citation type="journal article" date="2015" name="Nat. Genet.">
        <title>The pineapple genome and the evolution of CAM photosynthesis.</title>
        <authorList>
            <person name="Ming R."/>
            <person name="VanBuren R."/>
            <person name="Wai C.M."/>
            <person name="Tang H."/>
            <person name="Schatz M.C."/>
            <person name="Bowers J.E."/>
            <person name="Lyons E."/>
            <person name="Wang M.L."/>
            <person name="Chen J."/>
            <person name="Biggers E."/>
            <person name="Zhang J."/>
            <person name="Huang L."/>
            <person name="Zhang L."/>
            <person name="Miao W."/>
            <person name="Zhang J."/>
            <person name="Ye Z."/>
            <person name="Miao C."/>
            <person name="Lin Z."/>
            <person name="Wang H."/>
            <person name="Zhou H."/>
            <person name="Yim W.C."/>
            <person name="Priest H.D."/>
            <person name="Zheng C."/>
            <person name="Woodhouse M."/>
            <person name="Edger P.P."/>
            <person name="Guyot R."/>
            <person name="Guo H.B."/>
            <person name="Guo H."/>
            <person name="Zheng G."/>
            <person name="Singh R."/>
            <person name="Sharma A."/>
            <person name="Min X."/>
            <person name="Zheng Y."/>
            <person name="Lee H."/>
            <person name="Gurtowski J."/>
            <person name="Sedlazeck F.J."/>
            <person name="Harkess A."/>
            <person name="McKain M.R."/>
            <person name="Liao Z."/>
            <person name="Fang J."/>
            <person name="Liu J."/>
            <person name="Zhang X."/>
            <person name="Zhang Q."/>
            <person name="Hu W."/>
            <person name="Qin Y."/>
            <person name="Wang K."/>
            <person name="Chen L.Y."/>
            <person name="Shirley N."/>
            <person name="Lin Y.R."/>
            <person name="Liu L.Y."/>
            <person name="Hernandez A.G."/>
            <person name="Wright C.L."/>
            <person name="Bulone V."/>
            <person name="Tuskan G.A."/>
            <person name="Heath K."/>
            <person name="Zee F."/>
            <person name="Moore P.H."/>
            <person name="Sunkar R."/>
            <person name="Leebens-Mack J.H."/>
            <person name="Mockler T."/>
            <person name="Bennetzen J.L."/>
            <person name="Freeling M."/>
            <person name="Sankoff D."/>
            <person name="Paterson A.H."/>
            <person name="Zhu X."/>
            <person name="Yang X."/>
            <person name="Smith J.A."/>
            <person name="Cushman J.C."/>
            <person name="Paull R.E."/>
            <person name="Yu Q."/>
        </authorList>
    </citation>
    <scope>NUCLEOTIDE SEQUENCE [LARGE SCALE GENOMIC DNA]</scope>
    <source>
        <strain evidence="16">cv. F153</strain>
    </source>
</reference>
<dbReference type="InterPro" id="IPR001757">
    <property type="entry name" value="P_typ_ATPase"/>
</dbReference>
<dbReference type="NCBIfam" id="TIGR01494">
    <property type="entry name" value="ATPase_P-type"/>
    <property type="match status" value="1"/>
</dbReference>
<dbReference type="GO" id="GO:0016463">
    <property type="term" value="F:P-type zinc transporter activity"/>
    <property type="evidence" value="ECO:0007669"/>
    <property type="project" value="UniProtKB-EC"/>
</dbReference>
<dbReference type="PROSITE" id="PS50846">
    <property type="entry name" value="HMA_2"/>
    <property type="match status" value="1"/>
</dbReference>
<dbReference type="NCBIfam" id="TIGR01512">
    <property type="entry name" value="ATPase-IB2_Cd"/>
    <property type="match status" value="1"/>
</dbReference>
<dbReference type="SFLD" id="SFLDS00003">
    <property type="entry name" value="Haloacid_Dehalogenase"/>
    <property type="match status" value="1"/>
</dbReference>
<reference evidence="17" key="2">
    <citation type="submission" date="2025-08" db="UniProtKB">
        <authorList>
            <consortium name="RefSeq"/>
        </authorList>
    </citation>
    <scope>IDENTIFICATION</scope>
    <source>
        <tissue evidence="17">Leaf</tissue>
    </source>
</reference>
<feature type="domain" description="HMA" evidence="15">
    <location>
        <begin position="14"/>
        <end position="80"/>
    </location>
</feature>
<dbReference type="OrthoDB" id="432719at2759"/>
<dbReference type="FunFam" id="3.40.1110.10:FF:000043">
    <property type="entry name" value="Putative cadmium/zinc-transporting ATPase 3"/>
    <property type="match status" value="1"/>
</dbReference>
<keyword evidence="4 13" id="KW-0812">Transmembrane</keyword>
<evidence type="ECO:0000256" key="4">
    <source>
        <dbReference type="ARBA" id="ARBA00022692"/>
    </source>
</evidence>
<dbReference type="InterPro" id="IPR023298">
    <property type="entry name" value="ATPase_P-typ_TM_dom_sf"/>
</dbReference>
<evidence type="ECO:0000256" key="7">
    <source>
        <dbReference type="ARBA" id="ARBA00022840"/>
    </source>
</evidence>
<dbReference type="SUPFAM" id="SSF81653">
    <property type="entry name" value="Calcium ATPase, transduction domain A"/>
    <property type="match status" value="1"/>
</dbReference>
<dbReference type="RefSeq" id="XP_020095079.1">
    <property type="nucleotide sequence ID" value="XM_020239490.1"/>
</dbReference>
<dbReference type="InterPro" id="IPR059000">
    <property type="entry name" value="ATPase_P-type_domA"/>
</dbReference>
<comment type="catalytic activity">
    <reaction evidence="12">
        <text>Cd(2+)(in) + ATP + H2O = Cd(2+)(out) + ADP + phosphate + H(+)</text>
        <dbReference type="Rhea" id="RHEA:12132"/>
        <dbReference type="ChEBI" id="CHEBI:15377"/>
        <dbReference type="ChEBI" id="CHEBI:15378"/>
        <dbReference type="ChEBI" id="CHEBI:30616"/>
        <dbReference type="ChEBI" id="CHEBI:43474"/>
        <dbReference type="ChEBI" id="CHEBI:48775"/>
        <dbReference type="ChEBI" id="CHEBI:456216"/>
        <dbReference type="EC" id="7.2.2.21"/>
    </reaction>
</comment>
<proteinExistence type="inferred from homology"/>
<dbReference type="NCBIfam" id="TIGR01525">
    <property type="entry name" value="ATPase-IB_hvy"/>
    <property type="match status" value="1"/>
</dbReference>
<dbReference type="InterPro" id="IPR023299">
    <property type="entry name" value="ATPase_P-typ_cyto_dom_N"/>
</dbReference>
<organism evidence="16 17">
    <name type="scientific">Ananas comosus</name>
    <name type="common">Pineapple</name>
    <name type="synonym">Ananas ananas</name>
    <dbReference type="NCBI Taxonomy" id="4615"/>
    <lineage>
        <taxon>Eukaryota</taxon>
        <taxon>Viridiplantae</taxon>
        <taxon>Streptophyta</taxon>
        <taxon>Embryophyta</taxon>
        <taxon>Tracheophyta</taxon>
        <taxon>Spermatophyta</taxon>
        <taxon>Magnoliopsida</taxon>
        <taxon>Liliopsida</taxon>
        <taxon>Poales</taxon>
        <taxon>Bromeliaceae</taxon>
        <taxon>Bromelioideae</taxon>
        <taxon>Ananas</taxon>
    </lineage>
</organism>
<dbReference type="Pfam" id="PF00702">
    <property type="entry name" value="Hydrolase"/>
    <property type="match status" value="1"/>
</dbReference>
<dbReference type="GeneID" id="109714780"/>
<dbReference type="GO" id="GO:0005524">
    <property type="term" value="F:ATP binding"/>
    <property type="evidence" value="ECO:0007669"/>
    <property type="project" value="UniProtKB-UniRule"/>
</dbReference>
<dbReference type="SUPFAM" id="SSF56784">
    <property type="entry name" value="HAD-like"/>
    <property type="match status" value="1"/>
</dbReference>
<keyword evidence="10 13" id="KW-0472">Membrane</keyword>
<evidence type="ECO:0000256" key="8">
    <source>
        <dbReference type="ARBA" id="ARBA00022967"/>
    </source>
</evidence>
<keyword evidence="8" id="KW-1278">Translocase</keyword>
<feature type="transmembrane region" description="Helical" evidence="13">
    <location>
        <begin position="94"/>
        <end position="111"/>
    </location>
</feature>
<protein>
    <submittedName>
        <fullName evidence="17">Cadmium/zinc-transporting ATPase HMA2-like</fullName>
    </submittedName>
</protein>
<evidence type="ECO:0000313" key="17">
    <source>
        <dbReference type="RefSeq" id="XP_020095079.1"/>
    </source>
</evidence>
<comment type="subcellular location">
    <subcellularLocation>
        <location evidence="1">Membrane</location>
        <topology evidence="1">Multi-pass membrane protein</topology>
    </subcellularLocation>
</comment>
<dbReference type="PRINTS" id="PR00943">
    <property type="entry name" value="CUATPASE"/>
</dbReference>
<dbReference type="InterPro" id="IPR023214">
    <property type="entry name" value="HAD_sf"/>
</dbReference>
<dbReference type="InterPro" id="IPR036412">
    <property type="entry name" value="HAD-like_sf"/>
</dbReference>
<dbReference type="Gene3D" id="2.70.150.10">
    <property type="entry name" value="Calcium-transporting ATPase, cytoplasmic transduction domain A"/>
    <property type="match status" value="1"/>
</dbReference>